<protein>
    <submittedName>
        <fullName evidence="2">Uncharacterized protein</fullName>
    </submittedName>
</protein>
<dbReference type="PATRIC" id="fig|1348657.5.peg.1074"/>
<gene>
    <name evidence="2" type="ORF">M622_12670</name>
</gene>
<keyword evidence="3" id="KW-1185">Reference proteome</keyword>
<keyword evidence="1" id="KW-1133">Transmembrane helix</keyword>
<dbReference type="RefSeq" id="WP_021248515.1">
    <property type="nucleotide sequence ID" value="NZ_ATJV01000045.1"/>
</dbReference>
<dbReference type="AlphaFoldDB" id="T0B0Q3"/>
<feature type="transmembrane region" description="Helical" evidence="1">
    <location>
        <begin position="36"/>
        <end position="56"/>
    </location>
</feature>
<feature type="transmembrane region" description="Helical" evidence="1">
    <location>
        <begin position="12"/>
        <end position="30"/>
    </location>
</feature>
<evidence type="ECO:0000313" key="2">
    <source>
        <dbReference type="EMBL" id="EPZ16403.1"/>
    </source>
</evidence>
<keyword evidence="1" id="KW-0472">Membrane</keyword>
<proteinExistence type="predicted"/>
<accession>T0B0Q3</accession>
<organism evidence="2 3">
    <name type="scientific">Thauera terpenica 58Eu</name>
    <dbReference type="NCBI Taxonomy" id="1348657"/>
    <lineage>
        <taxon>Bacteria</taxon>
        <taxon>Pseudomonadati</taxon>
        <taxon>Pseudomonadota</taxon>
        <taxon>Betaproteobacteria</taxon>
        <taxon>Rhodocyclales</taxon>
        <taxon>Zoogloeaceae</taxon>
        <taxon>Thauera</taxon>
    </lineage>
</organism>
<evidence type="ECO:0000256" key="1">
    <source>
        <dbReference type="SAM" id="Phobius"/>
    </source>
</evidence>
<reference evidence="2 3" key="1">
    <citation type="submission" date="2013-06" db="EMBL/GenBank/DDBJ databases">
        <title>Draft genome sequence of Thauera terpenica.</title>
        <authorList>
            <person name="Liu B."/>
            <person name="Frostegard A.H."/>
            <person name="Shapleigh J.P."/>
        </authorList>
    </citation>
    <scope>NUCLEOTIDE SEQUENCE [LARGE SCALE GENOMIC DNA]</scope>
    <source>
        <strain evidence="2 3">58Eu</strain>
    </source>
</reference>
<dbReference type="Proteomes" id="UP000015455">
    <property type="component" value="Unassembled WGS sequence"/>
</dbReference>
<keyword evidence="1" id="KW-0812">Transmembrane</keyword>
<name>T0B0Q3_9RHOO</name>
<dbReference type="OrthoDB" id="8527676at2"/>
<comment type="caution">
    <text evidence="2">The sequence shown here is derived from an EMBL/GenBank/DDBJ whole genome shotgun (WGS) entry which is preliminary data.</text>
</comment>
<dbReference type="EMBL" id="ATJV01000045">
    <property type="protein sequence ID" value="EPZ16403.1"/>
    <property type="molecule type" value="Genomic_DNA"/>
</dbReference>
<sequence>MKLARLWQPRNPAFWMMLVLNLLSSLLAWVLRSYTLIPLVMAVVAGLALMNAWIGIRLALSLMREEPEAD</sequence>
<dbReference type="eggNOG" id="ENOG502ZPD8">
    <property type="taxonomic scope" value="Bacteria"/>
</dbReference>
<dbReference type="STRING" id="1348657.M622_12670"/>
<evidence type="ECO:0000313" key="3">
    <source>
        <dbReference type="Proteomes" id="UP000015455"/>
    </source>
</evidence>